<sequence length="290" mass="33033">MNLTSLKYFVSVASLGSVTEAAKRAFVSESAISKTIKQLEEEIGVKLFDRQGRTIKLNQQGKVFYTYVSDSLNLLNRGINAVRVNSINKTSEINVLFTVGSPLIPIIALKMQKLLPNVSLNIHQRTTFAKDLKQFDFIISSNKITDFTTIPLLREEIVIGWKRNFMRKKNMFNITELENFTFVGENDETELQQTINKFMLSNDLKLNFKYQSDEPATVREMIIAGLGIGFIPSVTWGEYFKNSNAIDIARIIPKPPHRIIYLNTPHQTLTDTQRLFSNEIANVLVEAQSY</sequence>
<dbReference type="InterPro" id="IPR000847">
    <property type="entry name" value="LysR_HTH_N"/>
</dbReference>
<organism evidence="6 7">
    <name type="scientific">Lactobacillus melliventris</name>
    <dbReference type="NCBI Taxonomy" id="1218507"/>
    <lineage>
        <taxon>Bacteria</taxon>
        <taxon>Bacillati</taxon>
        <taxon>Bacillota</taxon>
        <taxon>Bacilli</taxon>
        <taxon>Lactobacillales</taxon>
        <taxon>Lactobacillaceae</taxon>
        <taxon>Lactobacillus</taxon>
    </lineage>
</organism>
<evidence type="ECO:0000313" key="6">
    <source>
        <dbReference type="EMBL" id="KJY56751.1"/>
    </source>
</evidence>
<dbReference type="InterPro" id="IPR005119">
    <property type="entry name" value="LysR_subst-bd"/>
</dbReference>
<dbReference type="GO" id="GO:0003700">
    <property type="term" value="F:DNA-binding transcription factor activity"/>
    <property type="evidence" value="ECO:0007669"/>
    <property type="project" value="InterPro"/>
</dbReference>
<gene>
    <name evidence="6" type="ORF">JF74_11030</name>
</gene>
<proteinExistence type="inferred from homology"/>
<dbReference type="PRINTS" id="PR00039">
    <property type="entry name" value="HTHLYSR"/>
</dbReference>
<comment type="similarity">
    <text evidence="1">Belongs to the LysR transcriptional regulatory family.</text>
</comment>
<reference evidence="6 7" key="1">
    <citation type="submission" date="2015-01" db="EMBL/GenBank/DDBJ databases">
        <title>Comparative genomics of the lactic acid bacteria isolated from the honey bee gut.</title>
        <authorList>
            <person name="Ellegaard K.M."/>
            <person name="Tamarit D."/>
            <person name="Javelind E."/>
            <person name="Olofsson T."/>
            <person name="Andersson S.G."/>
            <person name="Vasquez A."/>
        </authorList>
    </citation>
    <scope>NUCLEOTIDE SEQUENCE [LARGE SCALE GENOMIC DNA]</scope>
    <source>
        <strain evidence="6 7">Hma8</strain>
    </source>
</reference>
<dbReference type="SUPFAM" id="SSF46785">
    <property type="entry name" value="Winged helix' DNA-binding domain"/>
    <property type="match status" value="1"/>
</dbReference>
<dbReference type="AlphaFoldDB" id="A0A0F4LGP8"/>
<evidence type="ECO:0000256" key="1">
    <source>
        <dbReference type="ARBA" id="ARBA00009437"/>
    </source>
</evidence>
<evidence type="ECO:0000313" key="7">
    <source>
        <dbReference type="Proteomes" id="UP000033531"/>
    </source>
</evidence>
<comment type="caution">
    <text evidence="6">The sequence shown here is derived from an EMBL/GenBank/DDBJ whole genome shotgun (WGS) entry which is preliminary data.</text>
</comment>
<evidence type="ECO:0000256" key="4">
    <source>
        <dbReference type="ARBA" id="ARBA00023163"/>
    </source>
</evidence>
<dbReference type="CDD" id="cd05466">
    <property type="entry name" value="PBP2_LTTR_substrate"/>
    <property type="match status" value="1"/>
</dbReference>
<dbReference type="PANTHER" id="PTHR30126">
    <property type="entry name" value="HTH-TYPE TRANSCRIPTIONAL REGULATOR"/>
    <property type="match status" value="1"/>
</dbReference>
<keyword evidence="2" id="KW-0805">Transcription regulation</keyword>
<dbReference type="PROSITE" id="PS50931">
    <property type="entry name" value="HTH_LYSR"/>
    <property type="match status" value="1"/>
</dbReference>
<dbReference type="InterPro" id="IPR036390">
    <property type="entry name" value="WH_DNA-bd_sf"/>
</dbReference>
<evidence type="ECO:0000256" key="3">
    <source>
        <dbReference type="ARBA" id="ARBA00023125"/>
    </source>
</evidence>
<dbReference type="OrthoDB" id="9803735at2"/>
<evidence type="ECO:0000256" key="2">
    <source>
        <dbReference type="ARBA" id="ARBA00023015"/>
    </source>
</evidence>
<dbReference type="RefSeq" id="WP_046325012.1">
    <property type="nucleotide sequence ID" value="NZ_JBHTMT010000001.1"/>
</dbReference>
<dbReference type="GO" id="GO:0000976">
    <property type="term" value="F:transcription cis-regulatory region binding"/>
    <property type="evidence" value="ECO:0007669"/>
    <property type="project" value="TreeGrafter"/>
</dbReference>
<dbReference type="FunFam" id="1.10.10.10:FF:000001">
    <property type="entry name" value="LysR family transcriptional regulator"/>
    <property type="match status" value="1"/>
</dbReference>
<dbReference type="InterPro" id="IPR036388">
    <property type="entry name" value="WH-like_DNA-bd_sf"/>
</dbReference>
<dbReference type="Pfam" id="PF00126">
    <property type="entry name" value="HTH_1"/>
    <property type="match status" value="1"/>
</dbReference>
<name>A0A0F4LGP8_9LACO</name>
<dbReference type="Pfam" id="PF03466">
    <property type="entry name" value="LysR_substrate"/>
    <property type="match status" value="1"/>
</dbReference>
<keyword evidence="4" id="KW-0804">Transcription</keyword>
<dbReference type="PANTHER" id="PTHR30126:SF39">
    <property type="entry name" value="HTH-TYPE TRANSCRIPTIONAL REGULATOR CYSL"/>
    <property type="match status" value="1"/>
</dbReference>
<dbReference type="EMBL" id="JXLI01000010">
    <property type="protein sequence ID" value="KJY56751.1"/>
    <property type="molecule type" value="Genomic_DNA"/>
</dbReference>
<dbReference type="PATRIC" id="fig|1218507.3.peg.1278"/>
<protein>
    <submittedName>
        <fullName evidence="6">LysR family transcriptional regulator</fullName>
    </submittedName>
</protein>
<dbReference type="Gene3D" id="3.40.190.290">
    <property type="match status" value="1"/>
</dbReference>
<dbReference type="SUPFAM" id="SSF53850">
    <property type="entry name" value="Periplasmic binding protein-like II"/>
    <property type="match status" value="1"/>
</dbReference>
<feature type="domain" description="HTH lysR-type" evidence="5">
    <location>
        <begin position="1"/>
        <end position="58"/>
    </location>
</feature>
<dbReference type="HOGENOM" id="CLU_039613_6_2_9"/>
<dbReference type="Gene3D" id="1.10.10.10">
    <property type="entry name" value="Winged helix-like DNA-binding domain superfamily/Winged helix DNA-binding domain"/>
    <property type="match status" value="1"/>
</dbReference>
<keyword evidence="3" id="KW-0238">DNA-binding</keyword>
<accession>A0A0F4LGP8</accession>
<dbReference type="Proteomes" id="UP000033531">
    <property type="component" value="Unassembled WGS sequence"/>
</dbReference>
<evidence type="ECO:0000259" key="5">
    <source>
        <dbReference type="PROSITE" id="PS50931"/>
    </source>
</evidence>
<dbReference type="STRING" id="1218507.JF74_11030"/>